<keyword evidence="2" id="KW-1185">Reference proteome</keyword>
<dbReference type="Proteomes" id="UP000789595">
    <property type="component" value="Unassembled WGS sequence"/>
</dbReference>
<dbReference type="InterPro" id="IPR008775">
    <property type="entry name" value="Phytyl_CoA_dOase-like"/>
</dbReference>
<sequence length="423" mass="45959">MEFFGSDSDDDGIDPLQELLAACMRIVPPLAGRRPALRLMDHAGRFATQAAAAGFDVVDGDCDVVLIASVYDFSRLPCGVVAALGQTGEIPGWETAWAGDGAAVYRKLPAVDRVGCPPRPPADMNEACRCARLVVETRRAAGRLPAEAYVDRAARILRKEGVVILPGLLDAADADALCQDALDDFERCRQELVKKGKGDLAAAQQQHNYRELAMREDLRCDLRGTPSLTSEEGVERRNRLRQNEAIREICRRAATAPPSQHREGNYGLWNFDLGGPGAPKKALDAGAIGSVIALPGCAEQALHADAPHIYDGVHLPGHYYNCFLYGGEASNEPKAGQTGFVPGSHFCEACAALVKDAPRNVAAGIVRPRLASGDALIFDARILHFGLPNRSSKRRAIVYCNHTEYWFRDPKNWDDRVSVFDDS</sequence>
<dbReference type="Gene3D" id="2.60.120.620">
    <property type="entry name" value="q2cbj1_9rhob like domain"/>
    <property type="match status" value="1"/>
</dbReference>
<dbReference type="InterPro" id="IPR051961">
    <property type="entry name" value="Fungal_Metabolite_Diox"/>
</dbReference>
<dbReference type="OrthoDB" id="420046at2759"/>
<reference evidence="1" key="1">
    <citation type="submission" date="2021-11" db="EMBL/GenBank/DDBJ databases">
        <authorList>
            <consortium name="Genoscope - CEA"/>
            <person name="William W."/>
        </authorList>
    </citation>
    <scope>NUCLEOTIDE SEQUENCE</scope>
</reference>
<accession>A0A8J2SWX8</accession>
<gene>
    <name evidence="1" type="ORF">PECAL_5P11900</name>
</gene>
<name>A0A8J2SWX8_9STRA</name>
<protein>
    <recommendedName>
        <fullName evidence="3">Phytanoyl-CoA dioxygenase</fullName>
    </recommendedName>
</protein>
<dbReference type="SUPFAM" id="SSF51197">
    <property type="entry name" value="Clavaminate synthase-like"/>
    <property type="match status" value="1"/>
</dbReference>
<organism evidence="1 2">
    <name type="scientific">Pelagomonas calceolata</name>
    <dbReference type="NCBI Taxonomy" id="35677"/>
    <lineage>
        <taxon>Eukaryota</taxon>
        <taxon>Sar</taxon>
        <taxon>Stramenopiles</taxon>
        <taxon>Ochrophyta</taxon>
        <taxon>Pelagophyceae</taxon>
        <taxon>Pelagomonadales</taxon>
        <taxon>Pelagomonadaceae</taxon>
        <taxon>Pelagomonas</taxon>
    </lineage>
</organism>
<dbReference type="PANTHER" id="PTHR37563:SF2">
    <property type="entry name" value="PHYTANOYL-COA DIOXYGENASE FAMILY PROTEIN (AFU_ORTHOLOGUE AFUA_2G03330)"/>
    <property type="match status" value="1"/>
</dbReference>
<dbReference type="PANTHER" id="PTHR37563">
    <property type="entry name" value="PHYTANOYL-COA DIOXYGENASE FAMILY PROTEIN (AFU_ORTHOLOGUE AFUA_2G03330)"/>
    <property type="match status" value="1"/>
</dbReference>
<dbReference type="EMBL" id="CAKKNE010000005">
    <property type="protein sequence ID" value="CAH0376591.1"/>
    <property type="molecule type" value="Genomic_DNA"/>
</dbReference>
<evidence type="ECO:0008006" key="3">
    <source>
        <dbReference type="Google" id="ProtNLM"/>
    </source>
</evidence>
<dbReference type="Pfam" id="PF05721">
    <property type="entry name" value="PhyH"/>
    <property type="match status" value="1"/>
</dbReference>
<dbReference type="AlphaFoldDB" id="A0A8J2SWX8"/>
<evidence type="ECO:0000313" key="1">
    <source>
        <dbReference type="EMBL" id="CAH0376591.1"/>
    </source>
</evidence>
<proteinExistence type="predicted"/>
<evidence type="ECO:0000313" key="2">
    <source>
        <dbReference type="Proteomes" id="UP000789595"/>
    </source>
</evidence>
<comment type="caution">
    <text evidence="1">The sequence shown here is derived from an EMBL/GenBank/DDBJ whole genome shotgun (WGS) entry which is preliminary data.</text>
</comment>